<dbReference type="EMBL" id="JABFUD020000015">
    <property type="protein sequence ID" value="KAI5069543.1"/>
    <property type="molecule type" value="Genomic_DNA"/>
</dbReference>
<evidence type="ECO:0000256" key="2">
    <source>
        <dbReference type="SAM" id="MobiDB-lite"/>
    </source>
</evidence>
<dbReference type="OrthoDB" id="275278at2759"/>
<gene>
    <name evidence="4" type="ORF">GOP47_0015844</name>
</gene>
<keyword evidence="3" id="KW-0812">Transmembrane</keyword>
<evidence type="ECO:0000313" key="4">
    <source>
        <dbReference type="EMBL" id="KAI5069543.1"/>
    </source>
</evidence>
<dbReference type="GO" id="GO:0030003">
    <property type="term" value="P:intracellular monoatomic cation homeostasis"/>
    <property type="evidence" value="ECO:0007669"/>
    <property type="project" value="TreeGrafter"/>
</dbReference>
<evidence type="ECO:0000313" key="5">
    <source>
        <dbReference type="Proteomes" id="UP000886520"/>
    </source>
</evidence>
<evidence type="ECO:0008006" key="6">
    <source>
        <dbReference type="Google" id="ProtNLM"/>
    </source>
</evidence>
<evidence type="ECO:0000256" key="1">
    <source>
        <dbReference type="SAM" id="Coils"/>
    </source>
</evidence>
<reference evidence="4" key="1">
    <citation type="submission" date="2021-01" db="EMBL/GenBank/DDBJ databases">
        <title>Adiantum capillus-veneris genome.</title>
        <authorList>
            <person name="Fang Y."/>
            <person name="Liao Q."/>
        </authorList>
    </citation>
    <scope>NUCLEOTIDE SEQUENCE</scope>
    <source>
        <strain evidence="4">H3</strain>
        <tissue evidence="4">Leaf</tissue>
    </source>
</reference>
<dbReference type="AlphaFoldDB" id="A0A9D4ULK7"/>
<keyword evidence="1" id="KW-0175">Coiled coil</keyword>
<protein>
    <recommendedName>
        <fullName evidence="6">LETM1-like protein</fullName>
    </recommendedName>
</protein>
<dbReference type="PANTHER" id="PTHR14009:SF9">
    <property type="entry name" value="LETM1-LIKE PROTEIN"/>
    <property type="match status" value="1"/>
</dbReference>
<comment type="caution">
    <text evidence="4">The sequence shown here is derived from an EMBL/GenBank/DDBJ whole genome shotgun (WGS) entry which is preliminary data.</text>
</comment>
<dbReference type="InterPro" id="IPR044202">
    <property type="entry name" value="LETM1/MDM38-like"/>
</dbReference>
<proteinExistence type="predicted"/>
<dbReference type="PANTHER" id="PTHR14009">
    <property type="entry name" value="LEUCINE ZIPPER-EF-HAND CONTAINING TRANSMEMBRANE PROTEIN"/>
    <property type="match status" value="1"/>
</dbReference>
<feature type="compositionally biased region" description="Low complexity" evidence="2">
    <location>
        <begin position="60"/>
        <end position="69"/>
    </location>
</feature>
<feature type="region of interest" description="Disordered" evidence="2">
    <location>
        <begin position="683"/>
        <end position="706"/>
    </location>
</feature>
<feature type="coiled-coil region" evidence="1">
    <location>
        <begin position="640"/>
        <end position="670"/>
    </location>
</feature>
<dbReference type="GO" id="GO:0005743">
    <property type="term" value="C:mitochondrial inner membrane"/>
    <property type="evidence" value="ECO:0007669"/>
    <property type="project" value="InterPro"/>
</dbReference>
<feature type="region of interest" description="Disordered" evidence="2">
    <location>
        <begin position="60"/>
        <end position="80"/>
    </location>
</feature>
<accession>A0A9D4ULK7</accession>
<sequence length="948" mass="107421">MALHGGTFSGHACRKDAADSPWFLCYFSGLHVKRVLRKHQQNAFSHRVWPSKKQLRRLKAAASSSSASSENGLQCYDPSTMQPNTELDHTRRMLDASLDCTSMDMDMLQALHETARMFHVAIEEEQSLTKGPWFAKAWIGVDHSAWIKSIAYQAAVHALIEALLDIARRQESRNSSVSSMIQKCMLRLQNPLEESIRQHLRARDPAAEAWLWNQQHPVAVNNLLSNLKEGSRFAAMDTVDSCEASQLSTNKNVGFGLFMLSLSTFASIMKLGTGKLSCLAFSCNLVEETGYLMDGLVEFSSIEYVYEFTSSIGLKNEFLKHFGLRASLHNVDSKSDNKESLFWVGLIRKLLKSSLTREGVRSKLAASSQSEVLDRSLVVFAFFTALGRRARSFLSSRKVQIDDDLIGLLRYLEGGYVTFCPELATLATYQLFVEVASEELEWLSFFEQNSLRLIEKSKITKGEEEQVPTNGEAMDTIAYVLNVCTCWVDDFILYNDRYQQMQSGEVTTFLTNIQSILCQCITAISRQYRRSESNKIMVARAATEIEQVLKNLMKEELIYKGFVEKAKAVYQTFDWRRMQKDFKTSGDISVDIDLQELQEQLKAFDEDLHMVEKILFKLEGLLTGTDLSRLQNGNIHLTAININLQKIRRLKREAQALERSLQRKAFLKEQHLVEQKLKLQHGYDEQESDFGNAPTYKEYDSNSDGHSPDLETRLSMGGTITAHDLAKDFLSNESLDALQNDEAEILNVQNTFQRAFEVSTDKTLVSEEVMQLGVLQSELYQLDFRIREYVSDARIDNMDGASMSHISVETTIEKYKTWDFLSKSTRKLKDVSMDVFKGTQLLVTDIAIAISLLRSRISGHKLTEREKRILRRTCTDLASVIPIGFLMLLPVTAVGHAAMLAAIQKYIPALIPSAYCADRLYLLKQLEQLKEMDGCVFGDNVPLEGSNK</sequence>
<keyword evidence="3" id="KW-1133">Transmembrane helix</keyword>
<dbReference type="Proteomes" id="UP000886520">
    <property type="component" value="Chromosome 15"/>
</dbReference>
<feature type="transmembrane region" description="Helical" evidence="3">
    <location>
        <begin position="877"/>
        <end position="903"/>
    </location>
</feature>
<evidence type="ECO:0000256" key="3">
    <source>
        <dbReference type="SAM" id="Phobius"/>
    </source>
</evidence>
<keyword evidence="3" id="KW-0472">Membrane</keyword>
<keyword evidence="5" id="KW-1185">Reference proteome</keyword>
<organism evidence="4 5">
    <name type="scientific">Adiantum capillus-veneris</name>
    <name type="common">Maidenhair fern</name>
    <dbReference type="NCBI Taxonomy" id="13818"/>
    <lineage>
        <taxon>Eukaryota</taxon>
        <taxon>Viridiplantae</taxon>
        <taxon>Streptophyta</taxon>
        <taxon>Embryophyta</taxon>
        <taxon>Tracheophyta</taxon>
        <taxon>Polypodiopsida</taxon>
        <taxon>Polypodiidae</taxon>
        <taxon>Polypodiales</taxon>
        <taxon>Pteridineae</taxon>
        <taxon>Pteridaceae</taxon>
        <taxon>Vittarioideae</taxon>
        <taxon>Adiantum</taxon>
    </lineage>
</organism>
<name>A0A9D4ULK7_ADICA</name>